<keyword evidence="2" id="KW-1185">Reference proteome</keyword>
<dbReference type="Proteomes" id="UP000798662">
    <property type="component" value="Chromosome 3"/>
</dbReference>
<protein>
    <submittedName>
        <fullName evidence="1">Uncharacterized protein</fullName>
    </submittedName>
</protein>
<dbReference type="EMBL" id="CM020620">
    <property type="protein sequence ID" value="KAK1867553.1"/>
    <property type="molecule type" value="Genomic_DNA"/>
</dbReference>
<accession>A0ACC3CCK5</accession>
<evidence type="ECO:0000313" key="2">
    <source>
        <dbReference type="Proteomes" id="UP000798662"/>
    </source>
</evidence>
<evidence type="ECO:0000313" key="1">
    <source>
        <dbReference type="EMBL" id="KAK1867553.1"/>
    </source>
</evidence>
<name>A0ACC3CCK5_PYRYE</name>
<sequence>MASHESRPHNGDPPAANQLWSVQVVPASPRQGAAPVERRLSLAALRSSTAAASKAGYGVGVGGGWAVTYARRAAGPPARPPPGAVEVLDFVTQRAVQTYLFYRRSFRDSVTADWVEAATGLGPLGEVHDFVFRGTDRYLRALGALPPRTVHVQTRVACQGGSADNPYRPVRYVGYDVDISPPAVVAALCGVREGVAVEVTADLGRVGAENERLWGAYLVGVEDPPVNGGVERDVEDAAEAAAAGAATRGGFHMVDTRRLAQAVLTERLAVAAEWKAALARVPAAHAALRRELLQKSLDASA</sequence>
<organism evidence="1 2">
    <name type="scientific">Pyropia yezoensis</name>
    <name type="common">Susabi-nori</name>
    <name type="synonym">Porphyra yezoensis</name>
    <dbReference type="NCBI Taxonomy" id="2788"/>
    <lineage>
        <taxon>Eukaryota</taxon>
        <taxon>Rhodophyta</taxon>
        <taxon>Bangiophyceae</taxon>
        <taxon>Bangiales</taxon>
        <taxon>Bangiaceae</taxon>
        <taxon>Pyropia</taxon>
    </lineage>
</organism>
<comment type="caution">
    <text evidence="1">The sequence shown here is derived from an EMBL/GenBank/DDBJ whole genome shotgun (WGS) entry which is preliminary data.</text>
</comment>
<proteinExistence type="predicted"/>
<gene>
    <name evidence="1" type="ORF">I4F81_010059</name>
</gene>
<reference evidence="1" key="1">
    <citation type="submission" date="2019-11" db="EMBL/GenBank/DDBJ databases">
        <title>Nori genome reveals adaptations in red seaweeds to the harsh intertidal environment.</title>
        <authorList>
            <person name="Wang D."/>
            <person name="Mao Y."/>
        </authorList>
    </citation>
    <scope>NUCLEOTIDE SEQUENCE</scope>
    <source>
        <tissue evidence="1">Gametophyte</tissue>
    </source>
</reference>